<name>A0A0F9SYX7_9ZZZZ</name>
<dbReference type="PANTHER" id="PTHR43179:SF7">
    <property type="entry name" value="RHAMNOSYLTRANSFERASE WBBL"/>
    <property type="match status" value="1"/>
</dbReference>
<dbReference type="InterPro" id="IPR029044">
    <property type="entry name" value="Nucleotide-diphossugar_trans"/>
</dbReference>
<protein>
    <recommendedName>
        <fullName evidence="2">Glycosyltransferase 2-like domain-containing protein</fullName>
    </recommendedName>
</protein>
<dbReference type="Pfam" id="PF13641">
    <property type="entry name" value="Glyco_tranf_2_3"/>
    <property type="match status" value="1"/>
</dbReference>
<evidence type="ECO:0008006" key="2">
    <source>
        <dbReference type="Google" id="ProtNLM"/>
    </source>
</evidence>
<dbReference type="PANTHER" id="PTHR43179">
    <property type="entry name" value="RHAMNOSYLTRANSFERASE WBBL"/>
    <property type="match status" value="1"/>
</dbReference>
<dbReference type="Gene3D" id="3.90.550.10">
    <property type="entry name" value="Spore Coat Polysaccharide Biosynthesis Protein SpsA, Chain A"/>
    <property type="match status" value="1"/>
</dbReference>
<accession>A0A0F9SYX7</accession>
<dbReference type="EMBL" id="LAZR01000368">
    <property type="protein sequence ID" value="KKN72154.1"/>
    <property type="molecule type" value="Genomic_DNA"/>
</dbReference>
<sequence length="274" mass="31948">MIYVLTLTWNGLDSLKKLKGGLIRNLNNVDTDYDAVWCVRDNGSTDGTAEWLNEIRKYGNVATLPLLIDHNRDNFAQGVNSLANMVYDEYDYANSNDFFLLLNNDVEFVDDTSLLKMMHLMKDPKVGVVGARLLYSGTNKLQHGGVIFGRRYSNMPYHYRHQEESDKHAEKNRYFQAVTAACCLIRAKAFQKMSEIYFWSFEDTDLCLRIKKAGWKIAYCGETRIYHEESASLKKNPVNKMFLQQNVEHFKSKWFGKYELDHEKYLKNPNYKVI</sequence>
<proteinExistence type="predicted"/>
<reference evidence="1" key="1">
    <citation type="journal article" date="2015" name="Nature">
        <title>Complex archaea that bridge the gap between prokaryotes and eukaryotes.</title>
        <authorList>
            <person name="Spang A."/>
            <person name="Saw J.H."/>
            <person name="Jorgensen S.L."/>
            <person name="Zaremba-Niedzwiedzka K."/>
            <person name="Martijn J."/>
            <person name="Lind A.E."/>
            <person name="van Eijk R."/>
            <person name="Schleper C."/>
            <person name="Guy L."/>
            <person name="Ettema T.J."/>
        </authorList>
    </citation>
    <scope>NUCLEOTIDE SEQUENCE</scope>
</reference>
<dbReference type="AlphaFoldDB" id="A0A0F9SYX7"/>
<dbReference type="SUPFAM" id="SSF53448">
    <property type="entry name" value="Nucleotide-diphospho-sugar transferases"/>
    <property type="match status" value="1"/>
</dbReference>
<gene>
    <name evidence="1" type="ORF">LCGC14_0413660</name>
</gene>
<comment type="caution">
    <text evidence="1">The sequence shown here is derived from an EMBL/GenBank/DDBJ whole genome shotgun (WGS) entry which is preliminary data.</text>
</comment>
<organism evidence="1">
    <name type="scientific">marine sediment metagenome</name>
    <dbReference type="NCBI Taxonomy" id="412755"/>
    <lineage>
        <taxon>unclassified sequences</taxon>
        <taxon>metagenomes</taxon>
        <taxon>ecological metagenomes</taxon>
    </lineage>
</organism>
<evidence type="ECO:0000313" key="1">
    <source>
        <dbReference type="EMBL" id="KKN72154.1"/>
    </source>
</evidence>